<dbReference type="Proteomes" id="UP001328107">
    <property type="component" value="Unassembled WGS sequence"/>
</dbReference>
<dbReference type="AlphaFoldDB" id="A0AAN5D5L5"/>
<comment type="caution">
    <text evidence="2">The sequence shown here is derived from an EMBL/GenBank/DDBJ whole genome shotgun (WGS) entry which is preliminary data.</text>
</comment>
<feature type="non-terminal residue" evidence="2">
    <location>
        <position position="1"/>
    </location>
</feature>
<keyword evidence="1" id="KW-0175">Coiled coil</keyword>
<feature type="coiled-coil region" evidence="1">
    <location>
        <begin position="135"/>
        <end position="166"/>
    </location>
</feature>
<evidence type="ECO:0000256" key="1">
    <source>
        <dbReference type="SAM" id="Coils"/>
    </source>
</evidence>
<sequence length="186" mass="21319">SSDFFSTLIYGDFGEKKSGNFVIKEVDAKDLTWLINALVERKWNFTSAEQALSVFTISDRFCMNNVNKHILSYLKTANHNLPLNTLKRFASLAGRCRDKGEFMSWIFEICQSTSGLTAIAQSCGPSFTPHLSLFLQFLAKKQEEENAKNEEKMEKLKRESEAKDLRWSVEKNKLVGDKKILSDQYD</sequence>
<evidence type="ECO:0000313" key="2">
    <source>
        <dbReference type="EMBL" id="GMR56963.1"/>
    </source>
</evidence>
<accession>A0AAN5D5L5</accession>
<keyword evidence="3" id="KW-1185">Reference proteome</keyword>
<feature type="non-terminal residue" evidence="2">
    <location>
        <position position="186"/>
    </location>
</feature>
<protein>
    <recommendedName>
        <fullName evidence="4">BTB domain-containing protein</fullName>
    </recommendedName>
</protein>
<dbReference type="EMBL" id="BTRK01000006">
    <property type="protein sequence ID" value="GMR56963.1"/>
    <property type="molecule type" value="Genomic_DNA"/>
</dbReference>
<proteinExistence type="predicted"/>
<gene>
    <name evidence="2" type="ORF">PMAYCL1PPCAC_27158</name>
</gene>
<name>A0AAN5D5L5_9BILA</name>
<organism evidence="2 3">
    <name type="scientific">Pristionchus mayeri</name>
    <dbReference type="NCBI Taxonomy" id="1317129"/>
    <lineage>
        <taxon>Eukaryota</taxon>
        <taxon>Metazoa</taxon>
        <taxon>Ecdysozoa</taxon>
        <taxon>Nematoda</taxon>
        <taxon>Chromadorea</taxon>
        <taxon>Rhabditida</taxon>
        <taxon>Rhabditina</taxon>
        <taxon>Diplogasteromorpha</taxon>
        <taxon>Diplogasteroidea</taxon>
        <taxon>Neodiplogasteridae</taxon>
        <taxon>Pristionchus</taxon>
    </lineage>
</organism>
<evidence type="ECO:0000313" key="3">
    <source>
        <dbReference type="Proteomes" id="UP001328107"/>
    </source>
</evidence>
<dbReference type="Gene3D" id="3.30.710.10">
    <property type="entry name" value="Potassium Channel Kv1.1, Chain A"/>
    <property type="match status" value="1"/>
</dbReference>
<dbReference type="InterPro" id="IPR011333">
    <property type="entry name" value="SKP1/BTB/POZ_sf"/>
</dbReference>
<evidence type="ECO:0008006" key="4">
    <source>
        <dbReference type="Google" id="ProtNLM"/>
    </source>
</evidence>
<reference evidence="3" key="1">
    <citation type="submission" date="2022-10" db="EMBL/GenBank/DDBJ databases">
        <title>Genome assembly of Pristionchus species.</title>
        <authorList>
            <person name="Yoshida K."/>
            <person name="Sommer R.J."/>
        </authorList>
    </citation>
    <scope>NUCLEOTIDE SEQUENCE [LARGE SCALE GENOMIC DNA]</scope>
    <source>
        <strain evidence="3">RS5460</strain>
    </source>
</reference>